<evidence type="ECO:0000256" key="12">
    <source>
        <dbReference type="ARBA" id="ARBA00022833"/>
    </source>
</evidence>
<dbReference type="SUPFAM" id="SSF46767">
    <property type="entry name" value="Methylated DNA-protein cysteine methyltransferase, C-terminal domain"/>
    <property type="match status" value="1"/>
</dbReference>
<dbReference type="InterPro" id="IPR036388">
    <property type="entry name" value="WH-like_DNA-bd_sf"/>
</dbReference>
<evidence type="ECO:0000256" key="8">
    <source>
        <dbReference type="ARBA" id="ARBA00022603"/>
    </source>
</evidence>
<comment type="caution">
    <text evidence="18">The sequence shown here is derived from an EMBL/GenBank/DDBJ whole genome shotgun (WGS) entry which is preliminary data.</text>
</comment>
<comment type="catalytic activity">
    <reaction evidence="1">
        <text>a 4-O-methyl-thymidine in DNA + L-cysteinyl-[protein] = a thymidine in DNA + S-methyl-L-cysteinyl-[protein]</text>
        <dbReference type="Rhea" id="RHEA:53428"/>
        <dbReference type="Rhea" id="RHEA-COMP:10131"/>
        <dbReference type="Rhea" id="RHEA-COMP:10132"/>
        <dbReference type="Rhea" id="RHEA-COMP:13555"/>
        <dbReference type="Rhea" id="RHEA-COMP:13556"/>
        <dbReference type="ChEBI" id="CHEBI:29950"/>
        <dbReference type="ChEBI" id="CHEBI:82612"/>
        <dbReference type="ChEBI" id="CHEBI:137386"/>
        <dbReference type="ChEBI" id="CHEBI:137387"/>
        <dbReference type="EC" id="2.1.1.63"/>
    </reaction>
</comment>
<comment type="similarity">
    <text evidence="4">Belongs to the MGMT family.</text>
</comment>
<evidence type="ECO:0000313" key="19">
    <source>
        <dbReference type="Proteomes" id="UP001519332"/>
    </source>
</evidence>
<dbReference type="InterPro" id="IPR036217">
    <property type="entry name" value="MethylDNA_cys_MeTrfase_DNAb"/>
</dbReference>
<dbReference type="GO" id="GO:0003908">
    <property type="term" value="F:methylated-DNA-[protein]-cysteine S-methyltransferase activity"/>
    <property type="evidence" value="ECO:0007669"/>
    <property type="project" value="UniProtKB-EC"/>
</dbReference>
<feature type="domain" description="Methylated-DNA-[protein]-cysteine S-methyltransferase DNA binding" evidence="16">
    <location>
        <begin position="76"/>
        <end position="160"/>
    </location>
</feature>
<accession>A0ABS4TMS1</accession>
<dbReference type="GO" id="GO:0032259">
    <property type="term" value="P:methylation"/>
    <property type="evidence" value="ECO:0007669"/>
    <property type="project" value="UniProtKB-KW"/>
</dbReference>
<evidence type="ECO:0000256" key="10">
    <source>
        <dbReference type="ARBA" id="ARBA00022723"/>
    </source>
</evidence>
<keyword evidence="14" id="KW-0234">DNA repair</keyword>
<keyword evidence="11" id="KW-0227">DNA damage</keyword>
<evidence type="ECO:0000256" key="11">
    <source>
        <dbReference type="ARBA" id="ARBA00022763"/>
    </source>
</evidence>
<evidence type="ECO:0000256" key="6">
    <source>
        <dbReference type="ARBA" id="ARBA00015377"/>
    </source>
</evidence>
<reference evidence="18 19" key="1">
    <citation type="submission" date="2021-03" db="EMBL/GenBank/DDBJ databases">
        <title>Sequencing the genomes of 1000 actinobacteria strains.</title>
        <authorList>
            <person name="Klenk H.-P."/>
        </authorList>
    </citation>
    <scope>NUCLEOTIDE SEQUENCE [LARGE SCALE GENOMIC DNA]</scope>
    <source>
        <strain evidence="18 19">DSM 46670</strain>
    </source>
</reference>
<dbReference type="SUPFAM" id="SSF53155">
    <property type="entry name" value="Methylated DNA-protein cysteine methyltransferase domain"/>
    <property type="match status" value="1"/>
</dbReference>
<evidence type="ECO:0000313" key="18">
    <source>
        <dbReference type="EMBL" id="MBP2325714.1"/>
    </source>
</evidence>
<dbReference type="Gene3D" id="1.10.10.10">
    <property type="entry name" value="Winged helix-like DNA-binding domain superfamily/Winged helix DNA-binding domain"/>
    <property type="match status" value="1"/>
</dbReference>
<name>A0ABS4TMS1_9PSEU</name>
<dbReference type="PANTHER" id="PTHR46460">
    <property type="entry name" value="METHYLATED-DNA--PROTEIN-CYSTEINE METHYLTRANSFERASE"/>
    <property type="match status" value="1"/>
</dbReference>
<dbReference type="RefSeq" id="WP_209642880.1">
    <property type="nucleotide sequence ID" value="NZ_JAGINW010000001.1"/>
</dbReference>
<keyword evidence="8 18" id="KW-0489">Methyltransferase</keyword>
<evidence type="ECO:0000256" key="14">
    <source>
        <dbReference type="ARBA" id="ARBA00023204"/>
    </source>
</evidence>
<dbReference type="Pfam" id="PF01035">
    <property type="entry name" value="DNA_binding_1"/>
    <property type="match status" value="1"/>
</dbReference>
<evidence type="ECO:0000256" key="5">
    <source>
        <dbReference type="ARBA" id="ARBA00011918"/>
    </source>
</evidence>
<evidence type="ECO:0000256" key="4">
    <source>
        <dbReference type="ARBA" id="ARBA00008711"/>
    </source>
</evidence>
<dbReference type="InterPro" id="IPR008332">
    <property type="entry name" value="MethylG_MeTrfase_N"/>
</dbReference>
<evidence type="ECO:0000256" key="1">
    <source>
        <dbReference type="ARBA" id="ARBA00001286"/>
    </source>
</evidence>
<dbReference type="InterPro" id="IPR001497">
    <property type="entry name" value="MethylDNA_cys_MeTrfase_AS"/>
</dbReference>
<dbReference type="Proteomes" id="UP001519332">
    <property type="component" value="Unassembled WGS sequence"/>
</dbReference>
<evidence type="ECO:0000256" key="7">
    <source>
        <dbReference type="ARBA" id="ARBA00022553"/>
    </source>
</evidence>
<dbReference type="EMBL" id="JAGINW010000001">
    <property type="protein sequence ID" value="MBP2325714.1"/>
    <property type="molecule type" value="Genomic_DNA"/>
</dbReference>
<keyword evidence="19" id="KW-1185">Reference proteome</keyword>
<sequence>MSDVAVGSLGTPVGRLYVAVSEVGLADVSWLESRAKLPVVDEPERVAPVLAQLAEYFAGKRERFDVEIDWRGTSRVQQEVLRTLYSTVDFGASVTYGELAARSGTDAPARGIGAIMGSNPVPVVVPCHRVVSHDGLGGYSGGTRASGLEVKRWLLTMEGALPPTLDWDPAGLPEQMFRRA</sequence>
<evidence type="ECO:0000256" key="3">
    <source>
        <dbReference type="ARBA" id="ARBA00003317"/>
    </source>
</evidence>
<dbReference type="PROSITE" id="PS00374">
    <property type="entry name" value="MGMT"/>
    <property type="match status" value="1"/>
</dbReference>
<comment type="catalytic activity">
    <reaction evidence="15">
        <text>a 6-O-methyl-2'-deoxyguanosine in DNA + L-cysteinyl-[protein] = S-methyl-L-cysteinyl-[protein] + a 2'-deoxyguanosine in DNA</text>
        <dbReference type="Rhea" id="RHEA:24000"/>
        <dbReference type="Rhea" id="RHEA-COMP:10131"/>
        <dbReference type="Rhea" id="RHEA-COMP:10132"/>
        <dbReference type="Rhea" id="RHEA-COMP:11367"/>
        <dbReference type="Rhea" id="RHEA-COMP:11368"/>
        <dbReference type="ChEBI" id="CHEBI:29950"/>
        <dbReference type="ChEBI" id="CHEBI:82612"/>
        <dbReference type="ChEBI" id="CHEBI:85445"/>
        <dbReference type="ChEBI" id="CHEBI:85448"/>
        <dbReference type="EC" id="2.1.1.63"/>
    </reaction>
</comment>
<keyword evidence="13" id="KW-0238">DNA-binding</keyword>
<gene>
    <name evidence="18" type="ORF">JOF56_006099</name>
</gene>
<keyword evidence="7" id="KW-0597">Phosphoprotein</keyword>
<evidence type="ECO:0000256" key="9">
    <source>
        <dbReference type="ARBA" id="ARBA00022679"/>
    </source>
</evidence>
<comment type="function">
    <text evidence="3">Involved in the cellular defense against the biological effects of O6-methylguanine (O6-MeG) and O4-methylthymine (O4-MeT) in DNA. Repairs the methylated nucleobase in DNA by stoichiometrically transferring the methyl group to a cysteine residue in the enzyme. This is a suicide reaction: the enzyme is irreversibly inactivated.</text>
</comment>
<dbReference type="CDD" id="cd06445">
    <property type="entry name" value="ATase"/>
    <property type="match status" value="1"/>
</dbReference>
<comment type="cofactor">
    <cofactor evidence="2">
        <name>Zn(2+)</name>
        <dbReference type="ChEBI" id="CHEBI:29105"/>
    </cofactor>
</comment>
<evidence type="ECO:0000256" key="13">
    <source>
        <dbReference type="ARBA" id="ARBA00023125"/>
    </source>
</evidence>
<keyword evidence="9 18" id="KW-0808">Transferase</keyword>
<dbReference type="InterPro" id="IPR036631">
    <property type="entry name" value="MGMT_N_sf"/>
</dbReference>
<dbReference type="Pfam" id="PF02870">
    <property type="entry name" value="Methyltransf_1N"/>
    <property type="match status" value="1"/>
</dbReference>
<evidence type="ECO:0000259" key="16">
    <source>
        <dbReference type="Pfam" id="PF01035"/>
    </source>
</evidence>
<proteinExistence type="inferred from homology"/>
<dbReference type="PANTHER" id="PTHR46460:SF1">
    <property type="entry name" value="METHYLATED-DNA--PROTEIN-CYSTEINE METHYLTRANSFERASE"/>
    <property type="match status" value="1"/>
</dbReference>
<evidence type="ECO:0000256" key="15">
    <source>
        <dbReference type="ARBA" id="ARBA00049348"/>
    </source>
</evidence>
<evidence type="ECO:0000256" key="2">
    <source>
        <dbReference type="ARBA" id="ARBA00001947"/>
    </source>
</evidence>
<dbReference type="NCBIfam" id="TIGR00589">
    <property type="entry name" value="ogt"/>
    <property type="match status" value="1"/>
</dbReference>
<protein>
    <recommendedName>
        <fullName evidence="6">Methylated-DNA--protein-cysteine methyltransferase</fullName>
        <ecNumber evidence="5">2.1.1.63</ecNumber>
    </recommendedName>
</protein>
<organism evidence="18 19">
    <name type="scientific">Kibdelosporangium banguiense</name>
    <dbReference type="NCBI Taxonomy" id="1365924"/>
    <lineage>
        <taxon>Bacteria</taxon>
        <taxon>Bacillati</taxon>
        <taxon>Actinomycetota</taxon>
        <taxon>Actinomycetes</taxon>
        <taxon>Pseudonocardiales</taxon>
        <taxon>Pseudonocardiaceae</taxon>
        <taxon>Kibdelosporangium</taxon>
    </lineage>
</organism>
<keyword evidence="10" id="KW-0479">Metal-binding</keyword>
<evidence type="ECO:0000259" key="17">
    <source>
        <dbReference type="Pfam" id="PF02870"/>
    </source>
</evidence>
<dbReference type="Gene3D" id="3.30.160.70">
    <property type="entry name" value="Methylated DNA-protein cysteine methyltransferase domain"/>
    <property type="match status" value="1"/>
</dbReference>
<keyword evidence="12" id="KW-0862">Zinc</keyword>
<dbReference type="InterPro" id="IPR014048">
    <property type="entry name" value="MethylDNA_cys_MeTrfase_DNA-bd"/>
</dbReference>
<feature type="domain" description="Methylguanine DNA methyltransferase ribonuclease-like" evidence="17">
    <location>
        <begin position="9"/>
        <end position="69"/>
    </location>
</feature>
<dbReference type="EC" id="2.1.1.63" evidence="5"/>